<dbReference type="PROSITE" id="PS50075">
    <property type="entry name" value="CARRIER"/>
    <property type="match status" value="1"/>
</dbReference>
<evidence type="ECO:0000256" key="1">
    <source>
        <dbReference type="ARBA" id="ARBA00001957"/>
    </source>
</evidence>
<evidence type="ECO:0000259" key="4">
    <source>
        <dbReference type="PROSITE" id="PS50075"/>
    </source>
</evidence>
<dbReference type="Pfam" id="PF00668">
    <property type="entry name" value="Condensation"/>
    <property type="match status" value="1"/>
</dbReference>
<keyword evidence="2" id="KW-0596">Phosphopantetheine</keyword>
<dbReference type="Pfam" id="PF00550">
    <property type="entry name" value="PP-binding"/>
    <property type="match status" value="2"/>
</dbReference>
<keyword evidence="6" id="KW-1185">Reference proteome</keyword>
<dbReference type="NCBIfam" id="TIGR01733">
    <property type="entry name" value="AA-adenyl-dom"/>
    <property type="match status" value="1"/>
</dbReference>
<dbReference type="SUPFAM" id="SSF56801">
    <property type="entry name" value="Acetyl-CoA synthetase-like"/>
    <property type="match status" value="2"/>
</dbReference>
<proteinExistence type="predicted"/>
<dbReference type="InterPro" id="IPR010071">
    <property type="entry name" value="AA_adenyl_dom"/>
</dbReference>
<dbReference type="Gene3D" id="2.30.38.10">
    <property type="entry name" value="Luciferase, Domain 3"/>
    <property type="match status" value="1"/>
</dbReference>
<reference evidence="5 6" key="1">
    <citation type="journal article" date="2022" name="Mar. Drugs">
        <title>Bioassay-Guided Fractionation Leads to the Detection of Cholic Acid Generated by the Rare Thalassomonas sp.</title>
        <authorList>
            <person name="Pheiffer F."/>
            <person name="Schneider Y.K."/>
            <person name="Hansen E.H."/>
            <person name="Andersen J.H."/>
            <person name="Isaksson J."/>
            <person name="Busche T."/>
            <person name="R C."/>
            <person name="Kalinowski J."/>
            <person name="Zyl L.V."/>
            <person name="Trindade M."/>
        </authorList>
    </citation>
    <scope>NUCLEOTIDE SEQUENCE [LARGE SCALE GENOMIC DNA]</scope>
    <source>
        <strain evidence="5 6">A5K-61T</strain>
    </source>
</reference>
<dbReference type="CDD" id="cd05930">
    <property type="entry name" value="A_NRPS"/>
    <property type="match status" value="1"/>
</dbReference>
<dbReference type="InterPro" id="IPR020845">
    <property type="entry name" value="AMP-binding_CS"/>
</dbReference>
<dbReference type="Gene3D" id="3.40.50.980">
    <property type="match status" value="2"/>
</dbReference>
<dbReference type="EMBL" id="CP059693">
    <property type="protein sequence ID" value="WDE11817.1"/>
    <property type="molecule type" value="Genomic_DNA"/>
</dbReference>
<name>A0ABY7VGL3_9GAMM</name>
<feature type="domain" description="Carrier" evidence="4">
    <location>
        <begin position="1536"/>
        <end position="1611"/>
    </location>
</feature>
<evidence type="ECO:0000313" key="5">
    <source>
        <dbReference type="EMBL" id="WDE11817.1"/>
    </source>
</evidence>
<dbReference type="PROSITE" id="PS00455">
    <property type="entry name" value="AMP_BINDING"/>
    <property type="match status" value="2"/>
</dbReference>
<dbReference type="Gene3D" id="3.30.559.30">
    <property type="entry name" value="Nonribosomal peptide synthetase, condensation domain"/>
    <property type="match status" value="1"/>
</dbReference>
<sequence length="1625" mass="181168">MIGSLFDNIKKFTHKIAVWDAGEAYSYQRLDRLSDCLATRMQSTFTTQEAKRPAILPVYGERSVEYIIAVLACWKLGIAVAPIAVNTPAKRLQYILEDLQSTNLLACCDLSQPMSGINIISWNIAQLDRQESIETFQASPDLAYVIYTSGTTGQPKGCVIGFDSITPVIDEYIRYCDISTASKMTFTANIAFDAAMIEILPALTAGASLFIIDQPTLLNVNSLANFYAEHKITFSWLPTPITEVLMKDESVNLPLSLKTILTAGQRLTVRPPAHWHTKIENAYGPTETTIIATSSTVSPYGDGLPDIGKPLPGMECFILDDKLEPVKNGEAGQLYIGGIGVSRGYFNRDVLTKEKFISYSHANGKTCKLYASGDICRINQAGNFEYIERQDKQIKLNGFRIELGEIIYHLLTLPKVNQAYVCCREFSGKDYLIGYVVPQQGEQTDSKELKAALAQQVPEYMIPTQIIEVDTFELTNNGKIDETRLPQPDFSGTSALSSQQDVCLTVEEENFLAIFQKHIGAHIGWHSDFFAAGGNSIAAVSISAQVYRKLSLVLPFAVIEQLRQPALIWPSLKQSSFQGTIIKPAPTSNADYAYAPLSSSQRSIWFLASLNPEDRAYHAKARVKLTGEIDANAIQFALQQIVNRHSIFRTSFIRGEGDGLQRIHRQLDVVLQQFDFSHLPEQETEQALEQLLQVDLNQVFKLDELPLVRWALVKTTQDESVLIHIEHHLVHDGWSYNIFLKDFISSYRAYLGMAEADKHLPAQYADYCTTQQAWLSSTEAKQQQAYWQQQLDGAPAKINLPRHVTEHNDPRAGQTIRMPLPRKKWQQIEALAEQRGETIFSVVLSVFNLMLARYSGDRDICVGSAFSNRNWINADEIIGMMINTVVLRTRLSQELTLNELLQGCFSTVSEAQKNQSLPFEYLVNSLNIEREAGINPLFQVFLGFHDSPMPDLDLPGIETAKVMEAIDSKAAKFDLSLIVIPRDEQEGDDNPVHMLWEFKTSVYSPWLIEQMMAEFYLLMDQVLTSQSGSINSLTGQSQVLKGVITPVSEQTIFSRFQHRAKQDPNAVAIEFDGTRLSYQALLEKVETKIQVLLQHGIHGGETKVGICLPRGTDMLVWFLACQAAGAAYIPLDPGYPKDRIDYIIKHSQLNALIGEGNCDFDCLNIHAQAEAVGAKLALPRVNLSDPMYIIYTSGSTGLPKGVVISHHAFANFIDAMSEQFPLQAHSRWLALTSCSFDISTLELFLPLISGATIIMARDRDSRDPKALAALMQEHKVSHCQATPTTWRSLVESGWQGDDQLTILCGGEPLDIPLAQSLQNLGAALFNMYGPTETTVWSMIKQIKQQPVKGITLGLPINNTRIHLLDKQGRAVPPGAIGQLWISGDGLALGYLHNDQLTRERFVTDKAGLSPRYYTGDLASLNSHGELVFHGRDDNQVKLRGYRIELGEIEQVIRQLPTVKDVVVVVQKVADIEQLIAFVVAGKEQQESIQAHCQQHLPLYMLPNHMLLLDKLPQTPNGKVDRNALPDIKGQNPVHHQPESETEIALAEIFRPRLGHNNIDIQASLYQLGGNSLMAMRLSRDIEASFGVPMNVSDFMDLGTVNRLATYIDSLTKEVAQENIVEEFSI</sequence>
<evidence type="ECO:0000256" key="3">
    <source>
        <dbReference type="ARBA" id="ARBA00022553"/>
    </source>
</evidence>
<evidence type="ECO:0000256" key="2">
    <source>
        <dbReference type="ARBA" id="ARBA00022450"/>
    </source>
</evidence>
<dbReference type="InterPro" id="IPR006162">
    <property type="entry name" value="Ppantetheine_attach_site"/>
</dbReference>
<dbReference type="SMART" id="SM00823">
    <property type="entry name" value="PKS_PP"/>
    <property type="match status" value="1"/>
</dbReference>
<dbReference type="NCBIfam" id="NF003417">
    <property type="entry name" value="PRK04813.1"/>
    <property type="match status" value="2"/>
</dbReference>
<dbReference type="Proteomes" id="UP001215231">
    <property type="component" value="Chromosome"/>
</dbReference>
<dbReference type="InterPro" id="IPR042099">
    <property type="entry name" value="ANL_N_sf"/>
</dbReference>
<dbReference type="InterPro" id="IPR020806">
    <property type="entry name" value="PKS_PP-bd"/>
</dbReference>
<dbReference type="Gene3D" id="3.30.559.10">
    <property type="entry name" value="Chloramphenicol acetyltransferase-like domain"/>
    <property type="match status" value="1"/>
</dbReference>
<dbReference type="SUPFAM" id="SSF47336">
    <property type="entry name" value="ACP-like"/>
    <property type="match status" value="2"/>
</dbReference>
<dbReference type="InterPro" id="IPR023213">
    <property type="entry name" value="CAT-like_dom_sf"/>
</dbReference>
<dbReference type="Pfam" id="PF13193">
    <property type="entry name" value="AMP-binding_C"/>
    <property type="match status" value="2"/>
</dbReference>
<dbReference type="CDD" id="cd19531">
    <property type="entry name" value="LCL_NRPS-like"/>
    <property type="match status" value="1"/>
</dbReference>
<accession>A0ABY7VGL3</accession>
<dbReference type="InterPro" id="IPR045851">
    <property type="entry name" value="AMP-bd_C_sf"/>
</dbReference>
<dbReference type="InterPro" id="IPR009081">
    <property type="entry name" value="PP-bd_ACP"/>
</dbReference>
<dbReference type="InterPro" id="IPR001242">
    <property type="entry name" value="Condensation_dom"/>
</dbReference>
<dbReference type="PANTHER" id="PTHR45527">
    <property type="entry name" value="NONRIBOSOMAL PEPTIDE SYNTHETASE"/>
    <property type="match status" value="1"/>
</dbReference>
<dbReference type="PROSITE" id="PS00012">
    <property type="entry name" value="PHOSPHOPANTETHEINE"/>
    <property type="match status" value="1"/>
</dbReference>
<dbReference type="Gene3D" id="3.40.50.12780">
    <property type="entry name" value="N-terminal domain of ligase-like"/>
    <property type="match status" value="1"/>
</dbReference>
<gene>
    <name evidence="5" type="ORF">H3N35_27115</name>
</gene>
<dbReference type="Gene3D" id="3.30.300.30">
    <property type="match status" value="2"/>
</dbReference>
<protein>
    <submittedName>
        <fullName evidence="5">Amino acid adenylation domain-containing protein</fullName>
    </submittedName>
</protein>
<dbReference type="RefSeq" id="WP_274052018.1">
    <property type="nucleotide sequence ID" value="NZ_CP059693.1"/>
</dbReference>
<keyword evidence="3" id="KW-0597">Phosphoprotein</keyword>
<comment type="cofactor">
    <cofactor evidence="1">
        <name>pantetheine 4'-phosphate</name>
        <dbReference type="ChEBI" id="CHEBI:47942"/>
    </cofactor>
</comment>
<dbReference type="InterPro" id="IPR000873">
    <property type="entry name" value="AMP-dep_synth/lig_dom"/>
</dbReference>
<dbReference type="Pfam" id="PF00501">
    <property type="entry name" value="AMP-binding"/>
    <property type="match status" value="2"/>
</dbReference>
<organism evidence="5 6">
    <name type="scientific">Thalassomonas haliotis</name>
    <dbReference type="NCBI Taxonomy" id="485448"/>
    <lineage>
        <taxon>Bacteria</taxon>
        <taxon>Pseudomonadati</taxon>
        <taxon>Pseudomonadota</taxon>
        <taxon>Gammaproteobacteria</taxon>
        <taxon>Alteromonadales</taxon>
        <taxon>Colwelliaceae</taxon>
        <taxon>Thalassomonas</taxon>
    </lineage>
</organism>
<dbReference type="Gene3D" id="1.10.1200.10">
    <property type="entry name" value="ACP-like"/>
    <property type="match status" value="2"/>
</dbReference>
<dbReference type="SUPFAM" id="SSF52777">
    <property type="entry name" value="CoA-dependent acyltransferases"/>
    <property type="match status" value="2"/>
</dbReference>
<evidence type="ECO:0000313" key="6">
    <source>
        <dbReference type="Proteomes" id="UP001215231"/>
    </source>
</evidence>
<dbReference type="InterPro" id="IPR036736">
    <property type="entry name" value="ACP-like_sf"/>
</dbReference>
<dbReference type="InterPro" id="IPR025110">
    <property type="entry name" value="AMP-bd_C"/>
</dbReference>
<dbReference type="PANTHER" id="PTHR45527:SF1">
    <property type="entry name" value="FATTY ACID SYNTHASE"/>
    <property type="match status" value="1"/>
</dbReference>